<dbReference type="Pfam" id="PF17775">
    <property type="entry name" value="YchJ_M-like"/>
    <property type="match status" value="1"/>
</dbReference>
<sequence>MRARYSAFAVGNIDFLYDTFHPSTRRYQNKKDIKNWATENKWLKLEIMASTLQTVEFKAYFKDHNDNVQIHHEKSNFKELQGRWYYVDGRLTK</sequence>
<dbReference type="EMBL" id="ATDL01000018">
    <property type="protein sequence ID" value="ERJ58091.1"/>
    <property type="molecule type" value="Genomic_DNA"/>
</dbReference>
<proteinExistence type="predicted"/>
<protein>
    <recommendedName>
        <fullName evidence="1">YchJ-like middle NTF2-like domain-containing protein</fullName>
    </recommendedName>
</protein>
<evidence type="ECO:0000313" key="2">
    <source>
        <dbReference type="EMBL" id="ERJ58091.1"/>
    </source>
</evidence>
<dbReference type="Proteomes" id="UP000016584">
    <property type="component" value="Unassembled WGS sequence"/>
</dbReference>
<dbReference type="eggNOG" id="COG3012">
    <property type="taxonomic scope" value="Bacteria"/>
</dbReference>
<dbReference type="PATRIC" id="fig|1346330.5.peg.3435"/>
<gene>
    <name evidence="2" type="ORF">M472_04865</name>
</gene>
<dbReference type="InterPro" id="IPR048469">
    <property type="entry name" value="YchJ-like_M"/>
</dbReference>
<evidence type="ECO:0000313" key="3">
    <source>
        <dbReference type="Proteomes" id="UP000016584"/>
    </source>
</evidence>
<dbReference type="SUPFAM" id="SSF54427">
    <property type="entry name" value="NTF2-like"/>
    <property type="match status" value="1"/>
</dbReference>
<dbReference type="Gene3D" id="3.10.450.50">
    <property type="match status" value="1"/>
</dbReference>
<keyword evidence="3" id="KW-1185">Reference proteome</keyword>
<feature type="domain" description="YchJ-like middle NTF2-like" evidence="1">
    <location>
        <begin position="1"/>
        <end position="89"/>
    </location>
</feature>
<dbReference type="InterPro" id="IPR032710">
    <property type="entry name" value="NTF2-like_dom_sf"/>
</dbReference>
<comment type="caution">
    <text evidence="2">The sequence shown here is derived from an EMBL/GenBank/DDBJ whole genome shotgun (WGS) entry which is preliminary data.</text>
</comment>
<organism evidence="2 3">
    <name type="scientific">Sphingobacterium paucimobilis HER1398</name>
    <dbReference type="NCBI Taxonomy" id="1346330"/>
    <lineage>
        <taxon>Bacteria</taxon>
        <taxon>Pseudomonadati</taxon>
        <taxon>Bacteroidota</taxon>
        <taxon>Sphingobacteriia</taxon>
        <taxon>Sphingobacteriales</taxon>
        <taxon>Sphingobacteriaceae</taxon>
        <taxon>Sphingobacterium</taxon>
    </lineage>
</organism>
<reference evidence="2 3" key="1">
    <citation type="journal article" date="2013" name="Genome Announc.">
        <title>The Draft Genome Sequence of Sphingomonas paucimobilis Strain HER1398 (Proteobacteria), Host to the Giant PAU Phage, Indicates That It Is a Member of the Genus Sphingobacterium (Bacteroidetes).</title>
        <authorList>
            <person name="White R.A.III."/>
            <person name="Suttle C.A."/>
        </authorList>
    </citation>
    <scope>NUCLEOTIDE SEQUENCE [LARGE SCALE GENOMIC DNA]</scope>
    <source>
        <strain evidence="2 3">HER1398</strain>
    </source>
</reference>
<evidence type="ECO:0000259" key="1">
    <source>
        <dbReference type="Pfam" id="PF17775"/>
    </source>
</evidence>
<dbReference type="AlphaFoldDB" id="U2H8Q8"/>
<name>U2H8Q8_9SPHI</name>
<dbReference type="STRING" id="1346330.M472_04865"/>
<accession>U2H8Q8</accession>